<name>A0A5C3LP25_9AGAR</name>
<accession>A0A5C3LP25</accession>
<keyword evidence="1" id="KW-0812">Transmembrane</keyword>
<dbReference type="AlphaFoldDB" id="A0A5C3LP25"/>
<reference evidence="2 3" key="1">
    <citation type="journal article" date="2019" name="Nat. Ecol. Evol.">
        <title>Megaphylogeny resolves global patterns of mushroom evolution.</title>
        <authorList>
            <person name="Varga T."/>
            <person name="Krizsan K."/>
            <person name="Foldi C."/>
            <person name="Dima B."/>
            <person name="Sanchez-Garcia M."/>
            <person name="Sanchez-Ramirez S."/>
            <person name="Szollosi G.J."/>
            <person name="Szarkandi J.G."/>
            <person name="Papp V."/>
            <person name="Albert L."/>
            <person name="Andreopoulos W."/>
            <person name="Angelini C."/>
            <person name="Antonin V."/>
            <person name="Barry K.W."/>
            <person name="Bougher N.L."/>
            <person name="Buchanan P."/>
            <person name="Buyck B."/>
            <person name="Bense V."/>
            <person name="Catcheside P."/>
            <person name="Chovatia M."/>
            <person name="Cooper J."/>
            <person name="Damon W."/>
            <person name="Desjardin D."/>
            <person name="Finy P."/>
            <person name="Geml J."/>
            <person name="Haridas S."/>
            <person name="Hughes K."/>
            <person name="Justo A."/>
            <person name="Karasinski D."/>
            <person name="Kautmanova I."/>
            <person name="Kiss B."/>
            <person name="Kocsube S."/>
            <person name="Kotiranta H."/>
            <person name="LaButti K.M."/>
            <person name="Lechner B.E."/>
            <person name="Liimatainen K."/>
            <person name="Lipzen A."/>
            <person name="Lukacs Z."/>
            <person name="Mihaltcheva S."/>
            <person name="Morgado L.N."/>
            <person name="Niskanen T."/>
            <person name="Noordeloos M.E."/>
            <person name="Ohm R.A."/>
            <person name="Ortiz-Santana B."/>
            <person name="Ovrebo C."/>
            <person name="Racz N."/>
            <person name="Riley R."/>
            <person name="Savchenko A."/>
            <person name="Shiryaev A."/>
            <person name="Soop K."/>
            <person name="Spirin V."/>
            <person name="Szebenyi C."/>
            <person name="Tomsovsky M."/>
            <person name="Tulloss R.E."/>
            <person name="Uehling J."/>
            <person name="Grigoriev I.V."/>
            <person name="Vagvolgyi C."/>
            <person name="Papp T."/>
            <person name="Martin F.M."/>
            <person name="Miettinen O."/>
            <person name="Hibbett D.S."/>
            <person name="Nagy L.G."/>
        </authorList>
    </citation>
    <scope>NUCLEOTIDE SEQUENCE [LARGE SCALE GENOMIC DNA]</scope>
    <source>
        <strain evidence="2 3">CBS 166.37</strain>
    </source>
</reference>
<evidence type="ECO:0000313" key="2">
    <source>
        <dbReference type="EMBL" id="TFK34804.1"/>
    </source>
</evidence>
<dbReference type="Proteomes" id="UP000308652">
    <property type="component" value="Unassembled WGS sequence"/>
</dbReference>
<keyword evidence="1" id="KW-0472">Membrane</keyword>
<protein>
    <submittedName>
        <fullName evidence="2">Uncharacterized protein</fullName>
    </submittedName>
</protein>
<sequence length="100" mass="12098">MRRWKEGRKNGKPAHARKSAVILYMSRLDLFFVSFFYLFFYLSFFVTPINHHRLYQFTPASFSSDTAYDYRFIYHPPLFIFYSFIDVLTVLSCVLLIRFP</sequence>
<evidence type="ECO:0000313" key="3">
    <source>
        <dbReference type="Proteomes" id="UP000308652"/>
    </source>
</evidence>
<feature type="transmembrane region" description="Helical" evidence="1">
    <location>
        <begin position="21"/>
        <end position="44"/>
    </location>
</feature>
<evidence type="ECO:0000256" key="1">
    <source>
        <dbReference type="SAM" id="Phobius"/>
    </source>
</evidence>
<keyword evidence="3" id="KW-1185">Reference proteome</keyword>
<dbReference type="EMBL" id="ML213628">
    <property type="protein sequence ID" value="TFK34804.1"/>
    <property type="molecule type" value="Genomic_DNA"/>
</dbReference>
<keyword evidence="1" id="KW-1133">Transmembrane helix</keyword>
<gene>
    <name evidence="2" type="ORF">BDQ12DRAFT_339467</name>
</gene>
<proteinExistence type="predicted"/>
<organism evidence="2 3">
    <name type="scientific">Crucibulum laeve</name>
    <dbReference type="NCBI Taxonomy" id="68775"/>
    <lineage>
        <taxon>Eukaryota</taxon>
        <taxon>Fungi</taxon>
        <taxon>Dikarya</taxon>
        <taxon>Basidiomycota</taxon>
        <taxon>Agaricomycotina</taxon>
        <taxon>Agaricomycetes</taxon>
        <taxon>Agaricomycetidae</taxon>
        <taxon>Agaricales</taxon>
        <taxon>Agaricineae</taxon>
        <taxon>Nidulariaceae</taxon>
        <taxon>Crucibulum</taxon>
    </lineage>
</organism>
<feature type="transmembrane region" description="Helical" evidence="1">
    <location>
        <begin position="79"/>
        <end position="99"/>
    </location>
</feature>